<evidence type="ECO:0000313" key="6">
    <source>
        <dbReference type="Proteomes" id="UP001501337"/>
    </source>
</evidence>
<name>A0ABP7P9V2_9GAMM</name>
<dbReference type="Gene3D" id="3.40.50.2000">
    <property type="entry name" value="Glycogen Phosphorylase B"/>
    <property type="match status" value="1"/>
</dbReference>
<keyword evidence="2" id="KW-0328">Glycosyltransferase</keyword>
<dbReference type="InterPro" id="IPR001173">
    <property type="entry name" value="Glyco_trans_2-like"/>
</dbReference>
<evidence type="ECO:0000313" key="5">
    <source>
        <dbReference type="EMBL" id="GAA3961757.1"/>
    </source>
</evidence>
<proteinExistence type="inferred from homology"/>
<dbReference type="InterPro" id="IPR029044">
    <property type="entry name" value="Nucleotide-diphossugar_trans"/>
</dbReference>
<dbReference type="Gene3D" id="3.90.550.10">
    <property type="entry name" value="Spore Coat Polysaccharide Biosynthesis Protein SpsA, Chain A"/>
    <property type="match status" value="1"/>
</dbReference>
<dbReference type="Proteomes" id="UP001501337">
    <property type="component" value="Unassembled WGS sequence"/>
</dbReference>
<dbReference type="Pfam" id="PF00535">
    <property type="entry name" value="Glycos_transf_2"/>
    <property type="match status" value="1"/>
</dbReference>
<comment type="similarity">
    <text evidence="1">Belongs to the glycosyltransferase 2 family.</text>
</comment>
<keyword evidence="6" id="KW-1185">Reference proteome</keyword>
<dbReference type="InterPro" id="IPR013969">
    <property type="entry name" value="Oligosacch_biosynth_Alg14"/>
</dbReference>
<protein>
    <recommendedName>
        <fullName evidence="4">Glycosyltransferase 2-like domain-containing protein</fullName>
    </recommendedName>
</protein>
<dbReference type="PANTHER" id="PTHR43630">
    <property type="entry name" value="POLY-BETA-1,6-N-ACETYL-D-GLUCOSAMINE SYNTHASE"/>
    <property type="match status" value="1"/>
</dbReference>
<dbReference type="SUPFAM" id="SSF53448">
    <property type="entry name" value="Nucleotide-diphospho-sugar transferases"/>
    <property type="match status" value="1"/>
</dbReference>
<dbReference type="EMBL" id="BAABBO010000009">
    <property type="protein sequence ID" value="GAA3961757.1"/>
    <property type="molecule type" value="Genomic_DNA"/>
</dbReference>
<dbReference type="Pfam" id="PF08660">
    <property type="entry name" value="Alg14"/>
    <property type="match status" value="1"/>
</dbReference>
<dbReference type="CDD" id="cd00761">
    <property type="entry name" value="Glyco_tranf_GTA_type"/>
    <property type="match status" value="1"/>
</dbReference>
<evidence type="ECO:0000256" key="2">
    <source>
        <dbReference type="ARBA" id="ARBA00022676"/>
    </source>
</evidence>
<evidence type="ECO:0000256" key="3">
    <source>
        <dbReference type="ARBA" id="ARBA00022679"/>
    </source>
</evidence>
<organism evidence="5 6">
    <name type="scientific">Allohahella marinimesophila</name>
    <dbReference type="NCBI Taxonomy" id="1054972"/>
    <lineage>
        <taxon>Bacteria</taxon>
        <taxon>Pseudomonadati</taxon>
        <taxon>Pseudomonadota</taxon>
        <taxon>Gammaproteobacteria</taxon>
        <taxon>Oceanospirillales</taxon>
        <taxon>Hahellaceae</taxon>
        <taxon>Allohahella</taxon>
    </lineage>
</organism>
<feature type="domain" description="Glycosyltransferase 2-like" evidence="4">
    <location>
        <begin position="22"/>
        <end position="176"/>
    </location>
</feature>
<accession>A0ABP7P9V2</accession>
<evidence type="ECO:0000256" key="1">
    <source>
        <dbReference type="ARBA" id="ARBA00006739"/>
    </source>
</evidence>
<sequence length="476" mass="52628">MTLQNSTGRAVQENMSAPERLSIIIPAHNEAAVISRCLSSLLEGCQVNAAMDDASLQVVVVCNGCTDDTAAIARSFESRFHQLLVIETSTASKSFSLNLGDEHAEHFPRVYLDADIVTTISDLRFAASALEADERLKCVAPEMRVDTRRSSLGVRAFYAVWLRLPYFTDGRMVGSGVYILSQAGRERFDRFPSIISDDGFVRSRFEPHERLTIRGSCFTVQAPTKLSSLIKIKTRVRTGNLELECRYPGSLIGGENTGGALVSLLRARAYLLPAVLLYVIVQKLTLHRARARVAMGEFSYWERDDSSRQQASERPLRVLMIASSGGHWKQMLRLQPAFENERLYFACTDSSYEETIGDRPFYSVPEGSLAGKTQLILQALSVLRVLLVVRPQLVVTTGAAPGFFALFFARVLLRPLSRLFGGRPVKTVWVDSIANVDELSVSGRQAARFADVHLTQWPHLVDSVAPGKPVFSGAVL</sequence>
<evidence type="ECO:0000259" key="4">
    <source>
        <dbReference type="Pfam" id="PF00535"/>
    </source>
</evidence>
<dbReference type="PANTHER" id="PTHR43630:SF1">
    <property type="entry name" value="POLY-BETA-1,6-N-ACETYL-D-GLUCOSAMINE SYNTHASE"/>
    <property type="match status" value="1"/>
</dbReference>
<gene>
    <name evidence="5" type="ORF">GCM10022278_19740</name>
</gene>
<comment type="caution">
    <text evidence="5">The sequence shown here is derived from an EMBL/GenBank/DDBJ whole genome shotgun (WGS) entry which is preliminary data.</text>
</comment>
<reference evidence="6" key="1">
    <citation type="journal article" date="2019" name="Int. J. Syst. Evol. Microbiol.">
        <title>The Global Catalogue of Microorganisms (GCM) 10K type strain sequencing project: providing services to taxonomists for standard genome sequencing and annotation.</title>
        <authorList>
            <consortium name="The Broad Institute Genomics Platform"/>
            <consortium name="The Broad Institute Genome Sequencing Center for Infectious Disease"/>
            <person name="Wu L."/>
            <person name="Ma J."/>
        </authorList>
    </citation>
    <scope>NUCLEOTIDE SEQUENCE [LARGE SCALE GENOMIC DNA]</scope>
    <source>
        <strain evidence="6">JCM 17555</strain>
    </source>
</reference>
<keyword evidence="3" id="KW-0808">Transferase</keyword>